<feature type="region of interest" description="Disordered" evidence="1">
    <location>
        <begin position="60"/>
        <end position="114"/>
    </location>
</feature>
<evidence type="ECO:0000256" key="1">
    <source>
        <dbReference type="SAM" id="MobiDB-lite"/>
    </source>
</evidence>
<proteinExistence type="predicted"/>
<gene>
    <name evidence="2" type="ORF">EAV92_09350</name>
</gene>
<keyword evidence="3" id="KW-1185">Reference proteome</keyword>
<name>A0A3G3JWX5_9BACL</name>
<dbReference type="EMBL" id="CP033433">
    <property type="protein sequence ID" value="AYQ72750.1"/>
    <property type="molecule type" value="Genomic_DNA"/>
</dbReference>
<accession>A0A3G3JWX5</accession>
<dbReference type="Proteomes" id="UP000269097">
    <property type="component" value="Chromosome"/>
</dbReference>
<organism evidence="2 3">
    <name type="scientific">Cohnella candidum</name>
    <dbReference type="NCBI Taxonomy" id="2674991"/>
    <lineage>
        <taxon>Bacteria</taxon>
        <taxon>Bacillati</taxon>
        <taxon>Bacillota</taxon>
        <taxon>Bacilli</taxon>
        <taxon>Bacillales</taxon>
        <taxon>Paenibacillaceae</taxon>
        <taxon>Cohnella</taxon>
    </lineage>
</organism>
<sequence>MKLGTFVLGGLAGAAVVMMMRNNRTMNAVAGGIGQMMKQRVSDMKETALEKGMSVKFGGGLMSGMSSGNRSGGDRHASAASGQGLDQVERLASQDPKVKNEINEILNQNGHSHI</sequence>
<reference evidence="2 3" key="1">
    <citation type="submission" date="2018-10" db="EMBL/GenBank/DDBJ databases">
        <title>Genome Sequence of Cohnella sp.</title>
        <authorList>
            <person name="Srinivasan S."/>
            <person name="Kim M.K."/>
        </authorList>
    </citation>
    <scope>NUCLEOTIDE SEQUENCE [LARGE SCALE GENOMIC DNA]</scope>
    <source>
        <strain evidence="2 3">18JY8-7</strain>
    </source>
</reference>
<protein>
    <submittedName>
        <fullName evidence="2">Uncharacterized protein</fullName>
    </submittedName>
</protein>
<dbReference type="AlphaFoldDB" id="A0A3G3JWX5"/>
<feature type="compositionally biased region" description="Polar residues" evidence="1">
    <location>
        <begin position="105"/>
        <end position="114"/>
    </location>
</feature>
<evidence type="ECO:0000313" key="2">
    <source>
        <dbReference type="EMBL" id="AYQ72750.1"/>
    </source>
</evidence>
<dbReference type="KEGG" id="coh:EAV92_09350"/>
<dbReference type="RefSeq" id="WP_123040832.1">
    <property type="nucleotide sequence ID" value="NZ_CP033433.1"/>
</dbReference>
<evidence type="ECO:0000313" key="3">
    <source>
        <dbReference type="Proteomes" id="UP000269097"/>
    </source>
</evidence>